<feature type="compositionally biased region" description="Polar residues" evidence="2">
    <location>
        <begin position="151"/>
        <end position="171"/>
    </location>
</feature>
<gene>
    <name evidence="4" type="ORF">TTHERM_00299870</name>
</gene>
<dbReference type="GeneID" id="7833026"/>
<feature type="compositionally biased region" description="Polar residues" evidence="2">
    <location>
        <begin position="573"/>
        <end position="587"/>
    </location>
</feature>
<dbReference type="STRING" id="312017.I7LXA6"/>
<dbReference type="PANTHER" id="PTHR12601:SF52">
    <property type="entry name" value="EUKARYOTIC TRANSLATION INITIATION FACTOR 3 SUBUNIT"/>
    <property type="match status" value="1"/>
</dbReference>
<dbReference type="InterPro" id="IPR011990">
    <property type="entry name" value="TPR-like_helical_dom_sf"/>
</dbReference>
<keyword evidence="4" id="KW-0648">Protein biosynthesis</keyword>
<feature type="region of interest" description="Disordered" evidence="2">
    <location>
        <begin position="325"/>
        <end position="411"/>
    </location>
</feature>
<feature type="region of interest" description="Disordered" evidence="2">
    <location>
        <begin position="573"/>
        <end position="592"/>
    </location>
</feature>
<feature type="domain" description="Clu" evidence="3">
    <location>
        <begin position="464"/>
        <end position="816"/>
    </location>
</feature>
<feature type="compositionally biased region" description="Polar residues" evidence="2">
    <location>
        <begin position="233"/>
        <end position="267"/>
    </location>
</feature>
<evidence type="ECO:0000313" key="5">
    <source>
        <dbReference type="Proteomes" id="UP000009168"/>
    </source>
</evidence>
<dbReference type="OrthoDB" id="303431at2759"/>
<dbReference type="InParanoid" id="I7LXA6"/>
<keyword evidence="5" id="KW-1185">Reference proteome</keyword>
<dbReference type="InterPro" id="IPR025697">
    <property type="entry name" value="CLU_dom"/>
</dbReference>
<evidence type="ECO:0000256" key="1">
    <source>
        <dbReference type="ARBA" id="ARBA00022490"/>
    </source>
</evidence>
<feature type="compositionally biased region" description="Low complexity" evidence="2">
    <location>
        <begin position="327"/>
        <end position="336"/>
    </location>
</feature>
<dbReference type="Proteomes" id="UP000009168">
    <property type="component" value="Unassembled WGS sequence"/>
</dbReference>
<feature type="compositionally biased region" description="Low complexity" evidence="2">
    <location>
        <begin position="376"/>
        <end position="392"/>
    </location>
</feature>
<proteinExistence type="predicted"/>
<protein>
    <submittedName>
        <fullName evidence="4">Translation initiation factor eIF3 subunit</fullName>
    </submittedName>
</protein>
<organism evidence="4 5">
    <name type="scientific">Tetrahymena thermophila (strain SB210)</name>
    <dbReference type="NCBI Taxonomy" id="312017"/>
    <lineage>
        <taxon>Eukaryota</taxon>
        <taxon>Sar</taxon>
        <taxon>Alveolata</taxon>
        <taxon>Ciliophora</taxon>
        <taxon>Intramacronucleata</taxon>
        <taxon>Oligohymenophorea</taxon>
        <taxon>Hymenostomatida</taxon>
        <taxon>Tetrahymenina</taxon>
        <taxon>Tetrahymenidae</taxon>
        <taxon>Tetrahymena</taxon>
    </lineage>
</organism>
<dbReference type="PANTHER" id="PTHR12601">
    <property type="entry name" value="EUKARYOTIC TRANSLATION INITIATION FACTOR 3 SUBUNIT EIF-3"/>
    <property type="match status" value="1"/>
</dbReference>
<dbReference type="InterPro" id="IPR033646">
    <property type="entry name" value="CLU-central"/>
</dbReference>
<evidence type="ECO:0000259" key="3">
    <source>
        <dbReference type="PROSITE" id="PS51823"/>
    </source>
</evidence>
<dbReference type="Pfam" id="PF12807">
    <property type="entry name" value="eIF3_p135"/>
    <property type="match status" value="1"/>
</dbReference>
<name>I7LXA6_TETTS</name>
<dbReference type="PROSITE" id="PS51823">
    <property type="entry name" value="CLU"/>
    <property type="match status" value="1"/>
</dbReference>
<dbReference type="RefSeq" id="XP_001024514.3">
    <property type="nucleotide sequence ID" value="XM_001024514.3"/>
</dbReference>
<dbReference type="GO" id="GO:0003743">
    <property type="term" value="F:translation initiation factor activity"/>
    <property type="evidence" value="ECO:0007669"/>
    <property type="project" value="UniProtKB-KW"/>
</dbReference>
<feature type="compositionally biased region" description="Basic and acidic residues" evidence="2">
    <location>
        <begin position="214"/>
        <end position="232"/>
    </location>
</feature>
<dbReference type="EMBL" id="GG662449">
    <property type="protein sequence ID" value="EAS04269.3"/>
    <property type="molecule type" value="Genomic_DNA"/>
</dbReference>
<keyword evidence="4" id="KW-0396">Initiation factor</keyword>
<reference evidence="5" key="1">
    <citation type="journal article" date="2006" name="PLoS Biol.">
        <title>Macronuclear genome sequence of the ciliate Tetrahymena thermophila, a model eukaryote.</title>
        <authorList>
            <person name="Eisen J.A."/>
            <person name="Coyne R.S."/>
            <person name="Wu M."/>
            <person name="Wu D."/>
            <person name="Thiagarajan M."/>
            <person name="Wortman J.R."/>
            <person name="Badger J.H."/>
            <person name="Ren Q."/>
            <person name="Amedeo P."/>
            <person name="Jones K.M."/>
            <person name="Tallon L.J."/>
            <person name="Delcher A.L."/>
            <person name="Salzberg S.L."/>
            <person name="Silva J.C."/>
            <person name="Haas B.J."/>
            <person name="Majoros W.H."/>
            <person name="Farzad M."/>
            <person name="Carlton J.M."/>
            <person name="Smith R.K. Jr."/>
            <person name="Garg J."/>
            <person name="Pearlman R.E."/>
            <person name="Karrer K.M."/>
            <person name="Sun L."/>
            <person name="Manning G."/>
            <person name="Elde N.C."/>
            <person name="Turkewitz A.P."/>
            <person name="Asai D.J."/>
            <person name="Wilkes D.E."/>
            <person name="Wang Y."/>
            <person name="Cai H."/>
            <person name="Collins K."/>
            <person name="Stewart B.A."/>
            <person name="Lee S.R."/>
            <person name="Wilamowska K."/>
            <person name="Weinberg Z."/>
            <person name="Ruzzo W.L."/>
            <person name="Wloga D."/>
            <person name="Gaertig J."/>
            <person name="Frankel J."/>
            <person name="Tsao C.-C."/>
            <person name="Gorovsky M.A."/>
            <person name="Keeling P.J."/>
            <person name="Waller R.F."/>
            <person name="Patron N.J."/>
            <person name="Cherry J.M."/>
            <person name="Stover N.A."/>
            <person name="Krieger C.J."/>
            <person name="del Toro C."/>
            <person name="Ryder H.F."/>
            <person name="Williamson S.C."/>
            <person name="Barbeau R.A."/>
            <person name="Hamilton E.P."/>
            <person name="Orias E."/>
        </authorList>
    </citation>
    <scope>NUCLEOTIDE SEQUENCE [LARGE SCALE GENOMIC DNA]</scope>
    <source>
        <strain evidence="5">SB210</strain>
    </source>
</reference>
<dbReference type="KEGG" id="tet:TTHERM_00299870"/>
<feature type="compositionally biased region" description="Polar residues" evidence="2">
    <location>
        <begin position="393"/>
        <end position="411"/>
    </location>
</feature>
<sequence>MTTPSIRTNTNGENRSEPALPQGIFFSKKVHKISSSKLFSNERILQLEDAQLKYFKPVKNFVEDKPVSGKFKKGINIEYIQAINLTSEKKNRIVIEFLKKGLFDMKRKSIISKKENDIETWEFICKKSEQAEFIKQKIFEAKSSKKEDQTNHNTNQYNSIQKKESQSSLNFNGNQKENLFIKNFNEQLNEEDEEDEEASRYDEQEDLNNLKKKMNQEKKNQDDKASPIKKGNDQSPLKNTSQMKLNSQPSLKGSFNQLPSFEQVSSSPRKENNIAHTVQRLANFKGKRQSILEIKNDKDTLSNIPYLTESYQKTTNETFKINMEKVQQSQSSSSSSNQDPEEEKDVASPMLETKRNFQRNGNSSIPNFSNLLPQPTVQSSQLQKTQSQQVLSDQNSDQELKNVPSTPALRNTQSAIQQNISDGGSMTTANRIVQKQKTLTYIGSDSNLNSQYGGSPYQRLRLGKQHTTIGYFPMSSDNSLKDSIEKAIVRRNAENSHEFRYHSFLESSLKASTLEDQLKEGIKLFLYLGQFREKAIRAAKSLVEDLMQPKPIYEPRFKSMVAIPELEKIRELNSSQNLKSQSPTKKNQGTKDLFQLDPNKEIDIDDMFYIPEENVIAKVFFTKQINLVPDYLQDISYNQEEGVDYFDSSSIKFGGDQFRILNSISSSYIKIRKYDPTYSLRVPLSVIVDYLGFKILVYARPQYEKNIVYGPDIEKDGTFVGYKKVQKYEQKIEEDAEKLRQRLRIKSHYFGWKHDEPIQCILTFETEIHKSAGDRATKSNLVKYQKDTILIDQDKEEDQFYIENYNDFYPINSFLDCQFNKNQMRYPRKIRPEILLKKKKSLNPEAYFSQIKLGKNPDNTNIREKQDQMNYFQLIKIEKQDQLDIEEVEQYSLYLSTTKLFKLIKQFDSLDIIPYDSHTIKEALHSNGLNIKYISYIAEHSNTPYVKLLFEQEMVARTVKRMIRCYLTQFTFQSRKTSSSILRRGNILEMNNQQQKANDIKFNTNTNQKKAIIETLNLIFENSAESQQYWEQINTQILMEYGYRQKVSLDQFEKGGLLNAIHYHSQFILSYGTDIFDTQKRDRNKYSNAFAQQILQQLEMVDQETNYEEKSDVQMPWQDQSNFEFQPAKIVDASNISEEVEEPVEILTLENFLDFQYESKMFDYKDIPIQIYANLQYPSDPQKQVQTILIQDKISQAINQEHKERFFTLYGLSKSYFSIGYYKECIETLNKCISCLDYYPSILLVDPLCLLIQCYIILKQNQKVQYLFWKTEEIINFNLGKMHPLHCRLLNNMALYYEFIGQYQEQIILMKASCNLVQKIVGTNHKRTAQSIFELATILSQNGMTSQAIGQYETAFYIYTSIKGDQNKNSADIAYKIALESFTLRELEKCGKYSTYCLQFFEGKENIYLNKIVELKIIQFKILKIQQETNQDLSNILNEIWLYMYQRDYTNLDHIVDILKEYVQYYLKTLTDQVKVFLSLQFELILNGLINKKILDSFLIEEVQQKSKLIIMKEILFNGNLNNPINFIERTFITLAEDQQKKVIPIQKEDDDENNDKSMKKKTFKFQKQPFLPNQSNQNKDQKFSINQIQNGIDQSSQNQDNKNDDYELSIKRCRSLFEHLICLVGVPFFKSIFLQNIV</sequence>
<feature type="region of interest" description="Disordered" evidence="2">
    <location>
        <begin position="143"/>
        <end position="171"/>
    </location>
</feature>
<dbReference type="InterPro" id="IPR027523">
    <property type="entry name" value="CLU_prot"/>
</dbReference>
<feature type="compositionally biased region" description="Polar residues" evidence="2">
    <location>
        <begin position="358"/>
        <end position="375"/>
    </location>
</feature>
<keyword evidence="1" id="KW-0963">Cytoplasm</keyword>
<feature type="region of interest" description="Disordered" evidence="2">
    <location>
        <begin position="211"/>
        <end position="274"/>
    </location>
</feature>
<dbReference type="Gene3D" id="1.25.40.10">
    <property type="entry name" value="Tetratricopeptide repeat domain"/>
    <property type="match status" value="1"/>
</dbReference>
<accession>I7LXA6</accession>
<dbReference type="SUPFAM" id="SSF48452">
    <property type="entry name" value="TPR-like"/>
    <property type="match status" value="1"/>
</dbReference>
<evidence type="ECO:0000256" key="2">
    <source>
        <dbReference type="SAM" id="MobiDB-lite"/>
    </source>
</evidence>
<evidence type="ECO:0000313" key="4">
    <source>
        <dbReference type="EMBL" id="EAS04269.3"/>
    </source>
</evidence>